<dbReference type="PROSITE" id="PS51257">
    <property type="entry name" value="PROKAR_LIPOPROTEIN"/>
    <property type="match status" value="1"/>
</dbReference>
<feature type="compositionally biased region" description="Low complexity" evidence="1">
    <location>
        <begin position="56"/>
        <end position="76"/>
    </location>
</feature>
<feature type="signal peptide" evidence="2">
    <location>
        <begin position="1"/>
        <end position="19"/>
    </location>
</feature>
<evidence type="ECO:0008006" key="5">
    <source>
        <dbReference type="Google" id="ProtNLM"/>
    </source>
</evidence>
<organism evidence="3 4">
    <name type="scientific">Clostridium yunnanense</name>
    <dbReference type="NCBI Taxonomy" id="2800325"/>
    <lineage>
        <taxon>Bacteria</taxon>
        <taxon>Bacillati</taxon>
        <taxon>Bacillota</taxon>
        <taxon>Clostridia</taxon>
        <taxon>Eubacteriales</taxon>
        <taxon>Clostridiaceae</taxon>
        <taxon>Clostridium</taxon>
    </lineage>
</organism>
<evidence type="ECO:0000313" key="3">
    <source>
        <dbReference type="EMBL" id="MBK1812769.1"/>
    </source>
</evidence>
<reference evidence="4" key="1">
    <citation type="submission" date="2021-01" db="EMBL/GenBank/DDBJ databases">
        <title>Genome public.</title>
        <authorList>
            <person name="Liu C."/>
            <person name="Sun Q."/>
        </authorList>
    </citation>
    <scope>NUCLEOTIDE SEQUENCE [LARGE SCALE GENOMIC DNA]</scope>
    <source>
        <strain evidence="4">YIM B02505</strain>
    </source>
</reference>
<comment type="caution">
    <text evidence="3">The sequence shown here is derived from an EMBL/GenBank/DDBJ whole genome shotgun (WGS) entry which is preliminary data.</text>
</comment>
<proteinExistence type="predicted"/>
<evidence type="ECO:0000313" key="4">
    <source>
        <dbReference type="Proteomes" id="UP000596739"/>
    </source>
</evidence>
<dbReference type="Proteomes" id="UP000596739">
    <property type="component" value="Unassembled WGS sequence"/>
</dbReference>
<name>A0ABS1ETQ2_9CLOT</name>
<evidence type="ECO:0000256" key="2">
    <source>
        <dbReference type="SAM" id="SignalP"/>
    </source>
</evidence>
<protein>
    <recommendedName>
        <fullName evidence="5">Lipoprotein</fullName>
    </recommendedName>
</protein>
<feature type="region of interest" description="Disordered" evidence="1">
    <location>
        <begin position="24"/>
        <end position="77"/>
    </location>
</feature>
<feature type="chain" id="PRO_5046345467" description="Lipoprotein" evidence="2">
    <location>
        <begin position="20"/>
        <end position="222"/>
    </location>
</feature>
<dbReference type="EMBL" id="JAENHN010000051">
    <property type="protein sequence ID" value="MBK1812769.1"/>
    <property type="molecule type" value="Genomic_DNA"/>
</dbReference>
<accession>A0ABS1ETQ2</accession>
<dbReference type="RefSeq" id="WP_200272288.1">
    <property type="nucleotide sequence ID" value="NZ_JAENHN010000051.1"/>
</dbReference>
<feature type="compositionally biased region" description="Basic and acidic residues" evidence="1">
    <location>
        <begin position="25"/>
        <end position="55"/>
    </location>
</feature>
<sequence>MKRQSILISLCVVMMLSFVGCTNSTKKDTKEDAKVTTVTNKDDSKSKSNDTEKSTSDNSTSTNSSSNTSTSSTGNSGFTVIKESEYTDLKYENGKYKEVDEALSIVKDYYLKGINAVSNKLVSMEYDDSKEDADKWFAVPLTDKEKTQLDLNYQSMKNQIKDNIQDISVDSYTWEKAVGGNPKYAIDITFKLVIKTDKGDSYSTSCYVSALNKDGNIKLQIQ</sequence>
<gene>
    <name evidence="3" type="ORF">JHL18_19285</name>
</gene>
<keyword evidence="4" id="KW-1185">Reference proteome</keyword>
<evidence type="ECO:0000256" key="1">
    <source>
        <dbReference type="SAM" id="MobiDB-lite"/>
    </source>
</evidence>
<keyword evidence="2" id="KW-0732">Signal</keyword>